<dbReference type="RefSeq" id="WP_023391063.1">
    <property type="nucleotide sequence ID" value="NZ_CAJPUI010000009.1"/>
</dbReference>
<comment type="caution">
    <text evidence="1">The sequence shown here is derived from an EMBL/GenBank/DDBJ whole genome shotgun (WGS) entry which is preliminary data.</text>
</comment>
<proteinExistence type="predicted"/>
<name>A0A929MR44_ABIDE</name>
<evidence type="ECO:0000313" key="1">
    <source>
        <dbReference type="EMBL" id="MBF0935318.1"/>
    </source>
</evidence>
<organism evidence="1 2">
    <name type="scientific">Abiotrophia defectiva</name>
    <name type="common">Streptococcus defectivus</name>
    <dbReference type="NCBI Taxonomy" id="46125"/>
    <lineage>
        <taxon>Bacteria</taxon>
        <taxon>Bacillati</taxon>
        <taxon>Bacillota</taxon>
        <taxon>Bacilli</taxon>
        <taxon>Lactobacillales</taxon>
        <taxon>Aerococcaceae</taxon>
        <taxon>Abiotrophia</taxon>
    </lineage>
</organism>
<reference evidence="1" key="1">
    <citation type="submission" date="2020-04" db="EMBL/GenBank/DDBJ databases">
        <title>Deep metagenomics examines the oral microbiome during advanced dental caries in children, revealing novel taxa and co-occurrences with host molecules.</title>
        <authorList>
            <person name="Baker J.L."/>
            <person name="Morton J.T."/>
            <person name="Dinis M."/>
            <person name="Alvarez R."/>
            <person name="Tran N.C."/>
            <person name="Knight R."/>
            <person name="Edlund A."/>
        </authorList>
    </citation>
    <scope>NUCLEOTIDE SEQUENCE</scope>
    <source>
        <strain evidence="1">JCVI_23_bin.16</strain>
    </source>
</reference>
<dbReference type="EMBL" id="JABZFV010000193">
    <property type="protein sequence ID" value="MBF0935318.1"/>
    <property type="molecule type" value="Genomic_DNA"/>
</dbReference>
<accession>A0A929MR44</accession>
<evidence type="ECO:0000313" key="2">
    <source>
        <dbReference type="Proteomes" id="UP000757900"/>
    </source>
</evidence>
<gene>
    <name evidence="1" type="ORF">HXK00_06740</name>
</gene>
<dbReference type="GeneID" id="84816509"/>
<protein>
    <submittedName>
        <fullName evidence="1">Uncharacterized protein</fullName>
    </submittedName>
</protein>
<sequence length="154" mass="18605">MEKVVYTNYWVDRYTDARKEHGSYPTEEEALNAIYTWWRIHKEHHRDVKETRTNTGALEITYDDDRYVYRIEKRKFQGNLPSRSYQLWTQGQIDAQRQQLQLSDDEFLFDELAEPYRDRLIEVMADASKVRNFCYTQDGRLVVKLSDLKAARQR</sequence>
<dbReference type="Proteomes" id="UP000757900">
    <property type="component" value="Unassembled WGS sequence"/>
</dbReference>
<dbReference type="AlphaFoldDB" id="A0A929MR44"/>